<dbReference type="Proteomes" id="UP001233172">
    <property type="component" value="Unassembled WGS sequence"/>
</dbReference>
<sequence>MNQGLSSWAATNVSGREPSTLGSGYVRPTIEIEDISDDDSMATGLVFSFDAFMDGITKSNGPAVTSWSDHPKLRDSMEDNDFWTS</sequence>
<gene>
    <name evidence="2" type="ORF">Bpfe_015087</name>
</gene>
<dbReference type="AlphaFoldDB" id="A0AAD8BJN7"/>
<name>A0AAD8BJN7_BIOPF</name>
<accession>A0AAD8BJN7</accession>
<feature type="region of interest" description="Disordered" evidence="1">
    <location>
        <begin position="1"/>
        <end position="25"/>
    </location>
</feature>
<proteinExistence type="predicted"/>
<evidence type="ECO:0000256" key="1">
    <source>
        <dbReference type="SAM" id="MobiDB-lite"/>
    </source>
</evidence>
<protein>
    <submittedName>
        <fullName evidence="2">Uncharacterized protein</fullName>
    </submittedName>
</protein>
<reference evidence="2" key="1">
    <citation type="journal article" date="2023" name="PLoS Negl. Trop. Dis.">
        <title>A genome sequence for Biomphalaria pfeifferi, the major vector snail for the human-infecting parasite Schistosoma mansoni.</title>
        <authorList>
            <person name="Bu L."/>
            <person name="Lu L."/>
            <person name="Laidemitt M.R."/>
            <person name="Zhang S.M."/>
            <person name="Mutuku M."/>
            <person name="Mkoji G."/>
            <person name="Steinauer M."/>
            <person name="Loker E.S."/>
        </authorList>
    </citation>
    <scope>NUCLEOTIDE SEQUENCE</scope>
    <source>
        <strain evidence="2">KasaAsao</strain>
    </source>
</reference>
<keyword evidence="3" id="KW-1185">Reference proteome</keyword>
<comment type="caution">
    <text evidence="2">The sequence shown here is derived from an EMBL/GenBank/DDBJ whole genome shotgun (WGS) entry which is preliminary data.</text>
</comment>
<feature type="non-terminal residue" evidence="2">
    <location>
        <position position="85"/>
    </location>
</feature>
<evidence type="ECO:0000313" key="2">
    <source>
        <dbReference type="EMBL" id="KAK0055576.1"/>
    </source>
</evidence>
<evidence type="ECO:0000313" key="3">
    <source>
        <dbReference type="Proteomes" id="UP001233172"/>
    </source>
</evidence>
<organism evidence="2 3">
    <name type="scientific">Biomphalaria pfeifferi</name>
    <name type="common">Bloodfluke planorb</name>
    <name type="synonym">Freshwater snail</name>
    <dbReference type="NCBI Taxonomy" id="112525"/>
    <lineage>
        <taxon>Eukaryota</taxon>
        <taxon>Metazoa</taxon>
        <taxon>Spiralia</taxon>
        <taxon>Lophotrochozoa</taxon>
        <taxon>Mollusca</taxon>
        <taxon>Gastropoda</taxon>
        <taxon>Heterobranchia</taxon>
        <taxon>Euthyneura</taxon>
        <taxon>Panpulmonata</taxon>
        <taxon>Hygrophila</taxon>
        <taxon>Lymnaeoidea</taxon>
        <taxon>Planorbidae</taxon>
        <taxon>Biomphalaria</taxon>
    </lineage>
</organism>
<dbReference type="EMBL" id="JASAOG010000069">
    <property type="protein sequence ID" value="KAK0055576.1"/>
    <property type="molecule type" value="Genomic_DNA"/>
</dbReference>
<feature type="region of interest" description="Disordered" evidence="1">
    <location>
        <begin position="61"/>
        <end position="85"/>
    </location>
</feature>
<reference evidence="2" key="2">
    <citation type="submission" date="2023-04" db="EMBL/GenBank/DDBJ databases">
        <authorList>
            <person name="Bu L."/>
            <person name="Lu L."/>
            <person name="Laidemitt M.R."/>
            <person name="Zhang S.M."/>
            <person name="Mutuku M."/>
            <person name="Mkoji G."/>
            <person name="Steinauer M."/>
            <person name="Loker E.S."/>
        </authorList>
    </citation>
    <scope>NUCLEOTIDE SEQUENCE</scope>
    <source>
        <strain evidence="2">KasaAsao</strain>
        <tissue evidence="2">Whole Snail</tissue>
    </source>
</reference>
<feature type="compositionally biased region" description="Polar residues" evidence="1">
    <location>
        <begin position="1"/>
        <end position="14"/>
    </location>
</feature>